<evidence type="ECO:0000313" key="2">
    <source>
        <dbReference type="Proteomes" id="UP000198310"/>
    </source>
</evidence>
<sequence length="52" mass="5977">MAPTSSTYYGYSATSQFIKQQAIPAQPYYMVITVDPSRKPDIPYQKADHYTR</sequence>
<name>A0A238V774_9BACT</name>
<proteinExistence type="predicted"/>
<reference evidence="2" key="1">
    <citation type="submission" date="2017-06" db="EMBL/GenBank/DDBJ databases">
        <authorList>
            <person name="Varghese N."/>
            <person name="Submissions S."/>
        </authorList>
    </citation>
    <scope>NUCLEOTIDE SEQUENCE [LARGE SCALE GENOMIC DNA]</scope>
    <source>
        <strain evidence="2">DSM 28041</strain>
    </source>
</reference>
<dbReference type="AlphaFoldDB" id="A0A238V774"/>
<protein>
    <submittedName>
        <fullName evidence="1">Uncharacterized protein</fullName>
    </submittedName>
</protein>
<organism evidence="1 2">
    <name type="scientific">Hymenobacter mucosus</name>
    <dbReference type="NCBI Taxonomy" id="1411120"/>
    <lineage>
        <taxon>Bacteria</taxon>
        <taxon>Pseudomonadati</taxon>
        <taxon>Bacteroidota</taxon>
        <taxon>Cytophagia</taxon>
        <taxon>Cytophagales</taxon>
        <taxon>Hymenobacteraceae</taxon>
        <taxon>Hymenobacter</taxon>
    </lineage>
</organism>
<evidence type="ECO:0000313" key="1">
    <source>
        <dbReference type="EMBL" id="SNR30285.1"/>
    </source>
</evidence>
<gene>
    <name evidence="1" type="ORF">SAMN06269173_101254</name>
</gene>
<dbReference type="Proteomes" id="UP000198310">
    <property type="component" value="Unassembled WGS sequence"/>
</dbReference>
<dbReference type="EMBL" id="FZNS01000001">
    <property type="protein sequence ID" value="SNR30285.1"/>
    <property type="molecule type" value="Genomic_DNA"/>
</dbReference>
<keyword evidence="2" id="KW-1185">Reference proteome</keyword>
<accession>A0A238V774</accession>